<dbReference type="SUPFAM" id="SSF53720">
    <property type="entry name" value="ALDH-like"/>
    <property type="match status" value="1"/>
</dbReference>
<dbReference type="InterPro" id="IPR044151">
    <property type="entry name" value="ALDH_KGSADH"/>
</dbReference>
<feature type="domain" description="Aldehyde dehydrogenase" evidence="3">
    <location>
        <begin position="3"/>
        <end position="270"/>
    </location>
</feature>
<dbReference type="InterPro" id="IPR016161">
    <property type="entry name" value="Ald_DH/histidinol_DH"/>
</dbReference>
<sequence length="472" mass="48571">MTTNEDLDRILTAAAGVPLTGPHSAPADVRAGWLEAVADVLDAAAGELIELAGQESHLPAGRLTSELKRTTFQARLFATALREGGISPVQVDTPVAGWGSGPRPDLRRTLVPLGPVLVFAASNFPFAFSVFGGDTVSALAAGCPVVVKAHPGHPELSRRTAELVSGALPVPGLFALIEGVEPSLTALRDPRIKAVGFTGSTAGGRALYDIAVNRPEPIPFYGELGSVNPVVVTPEGWAERGGEITAGWLESLLMGSGQFCTNPGVVFVPDAAAFLDGIELVTPGQMLNPAIEQGFGKTTTTMAGLPGVHEAGTGPENGQGVRAMLFRTTLADLADDARALDLEMFGPAGLVVEYDDAGALIELLASVPGQLTGTVHGTADGAEPVAGEAVTALSARAGRVLYNQWPTGVSVTSAQQHGGPYPATTSPLTTSVGLAAIERFRRPVAFQGMPDGLLPPELRRERPASSSPGGAL</sequence>
<dbReference type="Gene3D" id="3.40.309.10">
    <property type="entry name" value="Aldehyde Dehydrogenase, Chain A, domain 2"/>
    <property type="match status" value="1"/>
</dbReference>
<protein>
    <submittedName>
        <fullName evidence="4">Aldehyde dehydrogenase (NADP(+))</fullName>
    </submittedName>
</protein>
<evidence type="ECO:0000313" key="4">
    <source>
        <dbReference type="EMBL" id="MBT0771531.1"/>
    </source>
</evidence>
<dbReference type="Proteomes" id="UP001197247">
    <property type="component" value="Unassembled WGS sequence"/>
</dbReference>
<keyword evidence="1" id="KW-0560">Oxidoreductase</keyword>
<evidence type="ECO:0000259" key="3">
    <source>
        <dbReference type="Pfam" id="PF00171"/>
    </source>
</evidence>
<comment type="caution">
    <text evidence="4">The sequence shown here is derived from an EMBL/GenBank/DDBJ whole genome shotgun (WGS) entry which is preliminary data.</text>
</comment>
<dbReference type="PANTHER" id="PTHR43353">
    <property type="entry name" value="SUCCINATE-SEMIALDEHYDE DEHYDROGENASE, MITOCHONDRIAL"/>
    <property type="match status" value="1"/>
</dbReference>
<evidence type="ECO:0000256" key="1">
    <source>
        <dbReference type="ARBA" id="ARBA00023002"/>
    </source>
</evidence>
<dbReference type="EMBL" id="JAHBAY010000009">
    <property type="protein sequence ID" value="MBT0771531.1"/>
    <property type="molecule type" value="Genomic_DNA"/>
</dbReference>
<dbReference type="InterPro" id="IPR016163">
    <property type="entry name" value="Ald_DH_C"/>
</dbReference>
<evidence type="ECO:0000313" key="5">
    <source>
        <dbReference type="Proteomes" id="UP001197247"/>
    </source>
</evidence>
<dbReference type="InterPro" id="IPR050740">
    <property type="entry name" value="Aldehyde_DH_Superfamily"/>
</dbReference>
<organism evidence="4 5">
    <name type="scientific">Kineosporia corallincola</name>
    <dbReference type="NCBI Taxonomy" id="2835133"/>
    <lineage>
        <taxon>Bacteria</taxon>
        <taxon>Bacillati</taxon>
        <taxon>Actinomycetota</taxon>
        <taxon>Actinomycetes</taxon>
        <taxon>Kineosporiales</taxon>
        <taxon>Kineosporiaceae</taxon>
        <taxon>Kineosporia</taxon>
    </lineage>
</organism>
<dbReference type="PANTHER" id="PTHR43353:SF3">
    <property type="entry name" value="ALDEHYDE DEHYDROGENASE-RELATED"/>
    <property type="match status" value="1"/>
</dbReference>
<name>A0ABS5TKC3_9ACTN</name>
<dbReference type="CDD" id="cd07129">
    <property type="entry name" value="ALDH_KGSADH"/>
    <property type="match status" value="1"/>
</dbReference>
<keyword evidence="5" id="KW-1185">Reference proteome</keyword>
<reference evidence="4 5" key="1">
    <citation type="submission" date="2021-05" db="EMBL/GenBank/DDBJ databases">
        <title>Kineosporia and Streptomyces sp. nov. two new marine actinobacteria isolated from Coral.</title>
        <authorList>
            <person name="Buangrab K."/>
            <person name="Sutthacheep M."/>
            <person name="Yeemin T."/>
            <person name="Harunari E."/>
            <person name="Igarashi Y."/>
            <person name="Kanchanasin P."/>
            <person name="Tanasupawat S."/>
            <person name="Phongsopitanun W."/>
        </authorList>
    </citation>
    <scope>NUCLEOTIDE SEQUENCE [LARGE SCALE GENOMIC DNA]</scope>
    <source>
        <strain evidence="4 5">J2-2</strain>
    </source>
</reference>
<dbReference type="InterPro" id="IPR015590">
    <property type="entry name" value="Aldehyde_DH_dom"/>
</dbReference>
<feature type="region of interest" description="Disordered" evidence="2">
    <location>
        <begin position="448"/>
        <end position="472"/>
    </location>
</feature>
<accession>A0ABS5TKC3</accession>
<dbReference type="Pfam" id="PF00171">
    <property type="entry name" value="Aldedh"/>
    <property type="match status" value="1"/>
</dbReference>
<gene>
    <name evidence="4" type="ORF">KIH74_21515</name>
</gene>
<proteinExistence type="predicted"/>
<dbReference type="Gene3D" id="3.40.605.10">
    <property type="entry name" value="Aldehyde Dehydrogenase, Chain A, domain 1"/>
    <property type="match status" value="1"/>
</dbReference>
<evidence type="ECO:0000256" key="2">
    <source>
        <dbReference type="SAM" id="MobiDB-lite"/>
    </source>
</evidence>
<dbReference type="InterPro" id="IPR016162">
    <property type="entry name" value="Ald_DH_N"/>
</dbReference>
<dbReference type="RefSeq" id="WP_214157889.1">
    <property type="nucleotide sequence ID" value="NZ_JAHBAY010000009.1"/>
</dbReference>